<keyword evidence="6 8" id="KW-1133">Transmembrane helix</keyword>
<dbReference type="GO" id="GO:0042626">
    <property type="term" value="F:ATPase-coupled transmembrane transporter activity"/>
    <property type="evidence" value="ECO:0007669"/>
    <property type="project" value="TreeGrafter"/>
</dbReference>
<dbReference type="PANTHER" id="PTHR24223">
    <property type="entry name" value="ATP-BINDING CASSETTE SUB-FAMILY C"/>
    <property type="match status" value="1"/>
</dbReference>
<dbReference type="SUPFAM" id="SSF90123">
    <property type="entry name" value="ABC transporter transmembrane region"/>
    <property type="match status" value="1"/>
</dbReference>
<dbReference type="GO" id="GO:0005524">
    <property type="term" value="F:ATP binding"/>
    <property type="evidence" value="ECO:0007669"/>
    <property type="project" value="UniProtKB-KW"/>
</dbReference>
<keyword evidence="4" id="KW-0547">Nucleotide-binding</keyword>
<sequence>MPDHSIYLTRFRLLSGLLYILNIACLVGTPLVLQQVIDLAAFNATLIEQKVPGLSAPTPVESNTIQEFPLITNSSWTIAFLLLSVKVSGTFFGCAKEFIVKRLAFNIRTVLVKTVAEKTLTISASKAKEFSYVLNVVNVDAESIAIFAEQAHELWALPFRLFYHIVMNMMLGSSIGAGIAALLVSGLIECHRPSFILFAAQVL</sequence>
<evidence type="ECO:0000256" key="5">
    <source>
        <dbReference type="ARBA" id="ARBA00022840"/>
    </source>
</evidence>
<evidence type="ECO:0000256" key="8">
    <source>
        <dbReference type="SAM" id="Phobius"/>
    </source>
</evidence>
<keyword evidence="5" id="KW-0067">ATP-binding</keyword>
<evidence type="ECO:0008006" key="11">
    <source>
        <dbReference type="Google" id="ProtNLM"/>
    </source>
</evidence>
<keyword evidence="3" id="KW-0677">Repeat</keyword>
<proteinExistence type="predicted"/>
<name>A0A1Y2CM74_9FUNG</name>
<comment type="caution">
    <text evidence="9">The sequence shown here is derived from an EMBL/GenBank/DDBJ whole genome shotgun (WGS) entry which is preliminary data.</text>
</comment>
<feature type="transmembrane region" description="Helical" evidence="8">
    <location>
        <begin position="12"/>
        <end position="33"/>
    </location>
</feature>
<dbReference type="STRING" id="329046.A0A1Y2CM74"/>
<evidence type="ECO:0000256" key="7">
    <source>
        <dbReference type="ARBA" id="ARBA00023136"/>
    </source>
</evidence>
<dbReference type="Gene3D" id="1.20.1560.10">
    <property type="entry name" value="ABC transporter type 1, transmembrane domain"/>
    <property type="match status" value="1"/>
</dbReference>
<evidence type="ECO:0000313" key="10">
    <source>
        <dbReference type="Proteomes" id="UP000193642"/>
    </source>
</evidence>
<keyword evidence="2 8" id="KW-0812">Transmembrane</keyword>
<evidence type="ECO:0000256" key="3">
    <source>
        <dbReference type="ARBA" id="ARBA00022737"/>
    </source>
</evidence>
<dbReference type="PANTHER" id="PTHR24223:SF443">
    <property type="entry name" value="MULTIDRUG-RESISTANCE LIKE PROTEIN 1, ISOFORM I"/>
    <property type="match status" value="1"/>
</dbReference>
<reference evidence="9 10" key="1">
    <citation type="submission" date="2016-07" db="EMBL/GenBank/DDBJ databases">
        <title>Pervasive Adenine N6-methylation of Active Genes in Fungi.</title>
        <authorList>
            <consortium name="DOE Joint Genome Institute"/>
            <person name="Mondo S.J."/>
            <person name="Dannebaum R.O."/>
            <person name="Kuo R.C."/>
            <person name="Labutti K."/>
            <person name="Haridas S."/>
            <person name="Kuo A."/>
            <person name="Salamov A."/>
            <person name="Ahrendt S.R."/>
            <person name="Lipzen A."/>
            <person name="Sullivan W."/>
            <person name="Andreopoulos W.B."/>
            <person name="Clum A."/>
            <person name="Lindquist E."/>
            <person name="Daum C."/>
            <person name="Ramamoorthy G.K."/>
            <person name="Gryganskyi A."/>
            <person name="Culley D."/>
            <person name="Magnuson J.K."/>
            <person name="James T.Y."/>
            <person name="O'Malley M.A."/>
            <person name="Stajich J.E."/>
            <person name="Spatafora J.W."/>
            <person name="Visel A."/>
            <person name="Grigoriev I.V."/>
        </authorList>
    </citation>
    <scope>NUCLEOTIDE SEQUENCE [LARGE SCALE GENOMIC DNA]</scope>
    <source>
        <strain evidence="9 10">JEL800</strain>
    </source>
</reference>
<dbReference type="Proteomes" id="UP000193642">
    <property type="component" value="Unassembled WGS sequence"/>
</dbReference>
<organism evidence="9 10">
    <name type="scientific">Rhizoclosmatium globosum</name>
    <dbReference type="NCBI Taxonomy" id="329046"/>
    <lineage>
        <taxon>Eukaryota</taxon>
        <taxon>Fungi</taxon>
        <taxon>Fungi incertae sedis</taxon>
        <taxon>Chytridiomycota</taxon>
        <taxon>Chytridiomycota incertae sedis</taxon>
        <taxon>Chytridiomycetes</taxon>
        <taxon>Chytridiales</taxon>
        <taxon>Chytriomycetaceae</taxon>
        <taxon>Rhizoclosmatium</taxon>
    </lineage>
</organism>
<feature type="transmembrane region" description="Helical" evidence="8">
    <location>
        <begin position="76"/>
        <end position="95"/>
    </location>
</feature>
<dbReference type="OrthoDB" id="2140346at2759"/>
<dbReference type="GO" id="GO:0016020">
    <property type="term" value="C:membrane"/>
    <property type="evidence" value="ECO:0007669"/>
    <property type="project" value="InterPro"/>
</dbReference>
<accession>A0A1Y2CM74</accession>
<evidence type="ECO:0000313" key="9">
    <source>
        <dbReference type="EMBL" id="ORY48057.1"/>
    </source>
</evidence>
<keyword evidence="10" id="KW-1185">Reference proteome</keyword>
<comment type="subcellular location">
    <subcellularLocation>
        <location evidence="1">Endomembrane system</location>
        <topology evidence="1">Multi-pass membrane protein</topology>
    </subcellularLocation>
</comment>
<evidence type="ECO:0000256" key="6">
    <source>
        <dbReference type="ARBA" id="ARBA00022989"/>
    </source>
</evidence>
<dbReference type="InterPro" id="IPR050173">
    <property type="entry name" value="ABC_transporter_C-like"/>
</dbReference>
<feature type="transmembrane region" description="Helical" evidence="8">
    <location>
        <begin position="161"/>
        <end position="188"/>
    </location>
</feature>
<dbReference type="GO" id="GO:0012505">
    <property type="term" value="C:endomembrane system"/>
    <property type="evidence" value="ECO:0007669"/>
    <property type="project" value="UniProtKB-SubCell"/>
</dbReference>
<dbReference type="AlphaFoldDB" id="A0A1Y2CM74"/>
<dbReference type="InterPro" id="IPR036640">
    <property type="entry name" value="ABC1_TM_sf"/>
</dbReference>
<evidence type="ECO:0000256" key="4">
    <source>
        <dbReference type="ARBA" id="ARBA00022741"/>
    </source>
</evidence>
<evidence type="ECO:0000256" key="2">
    <source>
        <dbReference type="ARBA" id="ARBA00022692"/>
    </source>
</evidence>
<evidence type="ECO:0000256" key="1">
    <source>
        <dbReference type="ARBA" id="ARBA00004127"/>
    </source>
</evidence>
<dbReference type="EMBL" id="MCGO01000012">
    <property type="protein sequence ID" value="ORY48057.1"/>
    <property type="molecule type" value="Genomic_DNA"/>
</dbReference>
<keyword evidence="7 8" id="KW-0472">Membrane</keyword>
<gene>
    <name evidence="9" type="ORF">BCR33DRAFT_805124</name>
</gene>
<protein>
    <recommendedName>
        <fullName evidence="11">ABC transmembrane type-1 domain-containing protein</fullName>
    </recommendedName>
</protein>